<comment type="caution">
    <text evidence="1">The sequence shown here is derived from an EMBL/GenBank/DDBJ whole genome shotgun (WGS) entry which is preliminary data.</text>
</comment>
<gene>
    <name evidence="1" type="ORF">D3872_03510</name>
</gene>
<dbReference type="PANTHER" id="PTHR46082:SF6">
    <property type="entry name" value="AAA+ ATPASE DOMAIN-CONTAINING PROTEIN-RELATED"/>
    <property type="match status" value="1"/>
</dbReference>
<keyword evidence="2" id="KW-1185">Reference proteome</keyword>
<name>A0A418Y6X5_9BURK</name>
<evidence type="ECO:0000313" key="2">
    <source>
        <dbReference type="Proteomes" id="UP000284006"/>
    </source>
</evidence>
<dbReference type="Proteomes" id="UP000284006">
    <property type="component" value="Unassembled WGS sequence"/>
</dbReference>
<organism evidence="1 2">
    <name type="scientific">Massilia cavernae</name>
    <dbReference type="NCBI Taxonomy" id="2320864"/>
    <lineage>
        <taxon>Bacteria</taxon>
        <taxon>Pseudomonadati</taxon>
        <taxon>Pseudomonadota</taxon>
        <taxon>Betaproteobacteria</taxon>
        <taxon>Burkholderiales</taxon>
        <taxon>Oxalobacteraceae</taxon>
        <taxon>Telluria group</taxon>
        <taxon>Massilia</taxon>
    </lineage>
</organism>
<dbReference type="Pfam" id="PF13374">
    <property type="entry name" value="TPR_10"/>
    <property type="match status" value="2"/>
</dbReference>
<proteinExistence type="predicted"/>
<dbReference type="Gene3D" id="1.25.40.10">
    <property type="entry name" value="Tetratricopeptide repeat domain"/>
    <property type="match status" value="2"/>
</dbReference>
<evidence type="ECO:0000313" key="1">
    <source>
        <dbReference type="EMBL" id="RJG24408.1"/>
    </source>
</evidence>
<dbReference type="InterPro" id="IPR011990">
    <property type="entry name" value="TPR-like_helical_dom_sf"/>
</dbReference>
<dbReference type="EMBL" id="QYUP01000034">
    <property type="protein sequence ID" value="RJG24408.1"/>
    <property type="molecule type" value="Genomic_DNA"/>
</dbReference>
<reference evidence="1 2" key="1">
    <citation type="submission" date="2018-09" db="EMBL/GenBank/DDBJ databases">
        <authorList>
            <person name="Zhu H."/>
        </authorList>
    </citation>
    <scope>NUCLEOTIDE SEQUENCE [LARGE SCALE GENOMIC DNA]</scope>
    <source>
        <strain evidence="1 2">K1S02-61</strain>
    </source>
</reference>
<dbReference type="SUPFAM" id="SSF48452">
    <property type="entry name" value="TPR-like"/>
    <property type="match status" value="3"/>
</dbReference>
<dbReference type="Pfam" id="PF13424">
    <property type="entry name" value="TPR_12"/>
    <property type="match status" value="3"/>
</dbReference>
<dbReference type="RefSeq" id="WP_119809498.1">
    <property type="nucleotide sequence ID" value="NZ_QYUP01000034.1"/>
</dbReference>
<dbReference type="OrthoDB" id="580767at2"/>
<dbReference type="InterPro" id="IPR053137">
    <property type="entry name" value="NLR-like"/>
</dbReference>
<sequence>MRVLESIDWEQYVERVDQSRPLYLMRAGRFDDSYGERAHRMDWDGLFSACPALFRAFGDFMASKFRHVLIDARCGRSAAVSICTALLPRKLVGLFTPNQRSLEGLAGVVTRAIDYRCSHEEAQRPLMVYPLPALVDSADCERRMQWRHGDPLRGTAGYQPLLERLLAQTYGLPQVSLDSYLDEVQLQQTATTAGGAPLPHVRQGADRFSLERTFDTLLDWMDEDRFPWQSRTEIELVGAVAAARAQAAGQASAPSLLPLARDLDRLGVLCRDSGREVQARSCFEESLSLRQRVLGAGHADTRASCANLAALLRDSGQLRAAREMYELLARDCERLLGGDCVETLAVQSGLAATLALQGEFERALALHKRIAAVCDETFGADHVLTLDSYAAQARTLASHHELSRARMLYELVLDGRQRLLGHEHEDTLRCAQELTVLLSDLGDMANARKLQQGVAAARLRHGGPDHPATVSARETLAEILAGLGDIAAVRSLQEELARTRERSLGSEHPETLSIQLRLATTLGMDGDLDGACTLQQRVVALQERLYGADSPQTLHSKRMLANTLREQGHSLGARLLEEAAARPADRQLAPHGAALLRAKASGPHASHDDRHVAKAGADVDGAALPHADTLDDKLAQLQQLIDSRSDGEARELADSLRKSVLRPSVAHPLRKRGVAMIRKVYARDGDKDALLAFFQDEVTLLEGHLNQASGGRAVTAG</sequence>
<protein>
    <submittedName>
        <fullName evidence="1">Tetratricopeptide repeat protein</fullName>
    </submittedName>
</protein>
<dbReference type="AlphaFoldDB" id="A0A418Y6X5"/>
<dbReference type="PANTHER" id="PTHR46082">
    <property type="entry name" value="ATP/GTP-BINDING PROTEIN-RELATED"/>
    <property type="match status" value="1"/>
</dbReference>
<accession>A0A418Y6X5</accession>